<keyword evidence="7" id="KW-0456">Lyase</keyword>
<dbReference type="GO" id="GO:0006289">
    <property type="term" value="P:nucleotide-excision repair"/>
    <property type="evidence" value="ECO:0007669"/>
    <property type="project" value="InterPro"/>
</dbReference>
<proteinExistence type="inferred from homology"/>
<dbReference type="SUPFAM" id="SSF55945">
    <property type="entry name" value="TATA-box binding protein-like"/>
    <property type="match status" value="1"/>
</dbReference>
<evidence type="ECO:0000256" key="3">
    <source>
        <dbReference type="ARBA" id="ARBA00012720"/>
    </source>
</evidence>
<dbReference type="PANTHER" id="PTHR10242">
    <property type="entry name" value="8-OXOGUANINE DNA GLYCOSYLASE"/>
    <property type="match status" value="1"/>
</dbReference>
<comment type="catalytic activity">
    <reaction evidence="11">
        <text>2'-deoxyribonucleotide-(2'-deoxyribose 5'-phosphate)-2'-deoxyribonucleotide-DNA = a 3'-end 2'-deoxyribonucleotide-(2,3-dehydro-2,3-deoxyribose 5'-phosphate)-DNA + a 5'-end 5'-phospho-2'-deoxyribonucleoside-DNA + H(+)</text>
        <dbReference type="Rhea" id="RHEA:66592"/>
        <dbReference type="Rhea" id="RHEA-COMP:13180"/>
        <dbReference type="Rhea" id="RHEA-COMP:16897"/>
        <dbReference type="Rhea" id="RHEA-COMP:17067"/>
        <dbReference type="ChEBI" id="CHEBI:15378"/>
        <dbReference type="ChEBI" id="CHEBI:136412"/>
        <dbReference type="ChEBI" id="CHEBI:157695"/>
        <dbReference type="ChEBI" id="CHEBI:167181"/>
        <dbReference type="EC" id="4.2.99.18"/>
    </reaction>
</comment>
<dbReference type="SUPFAM" id="SSF48150">
    <property type="entry name" value="DNA-glycosylase"/>
    <property type="match status" value="1"/>
</dbReference>
<keyword evidence="15" id="KW-1185">Reference proteome</keyword>
<evidence type="ECO:0000256" key="9">
    <source>
        <dbReference type="ARBA" id="ARBA00023268"/>
    </source>
</evidence>
<dbReference type="CDD" id="cd00056">
    <property type="entry name" value="ENDO3c"/>
    <property type="match status" value="1"/>
</dbReference>
<reference evidence="14" key="2">
    <citation type="submission" date="2023-06" db="EMBL/GenBank/DDBJ databases">
        <authorList>
            <consortium name="Lawrence Berkeley National Laboratory"/>
            <person name="Haridas S."/>
            <person name="Hensen N."/>
            <person name="Bonometti L."/>
            <person name="Westerberg I."/>
            <person name="Brannstrom I.O."/>
            <person name="Guillou S."/>
            <person name="Cros-Aarteil S."/>
            <person name="Calhoun S."/>
            <person name="Kuo A."/>
            <person name="Mondo S."/>
            <person name="Pangilinan J."/>
            <person name="Riley R."/>
            <person name="Labutti K."/>
            <person name="Andreopoulos B."/>
            <person name="Lipzen A."/>
            <person name="Chen C."/>
            <person name="Yanf M."/>
            <person name="Daum C."/>
            <person name="Ng V."/>
            <person name="Clum A."/>
            <person name="Steindorff A."/>
            <person name="Ohm R."/>
            <person name="Martin F."/>
            <person name="Silar P."/>
            <person name="Natvig D."/>
            <person name="Lalanne C."/>
            <person name="Gautier V."/>
            <person name="Ament-Velasquez S.L."/>
            <person name="Kruys A."/>
            <person name="Hutchinson M.I."/>
            <person name="Powell A.J."/>
            <person name="Barry K."/>
            <person name="Miller A.N."/>
            <person name="Grigoriev I.V."/>
            <person name="Debuchy R."/>
            <person name="Gladieux P."/>
            <person name="Thoren M.H."/>
            <person name="Johannesson H."/>
        </authorList>
    </citation>
    <scope>NUCLEOTIDE SEQUENCE</scope>
    <source>
        <strain evidence="14">SMH4131-1</strain>
    </source>
</reference>
<keyword evidence="6" id="KW-0234">DNA repair</keyword>
<evidence type="ECO:0000256" key="5">
    <source>
        <dbReference type="ARBA" id="ARBA00022801"/>
    </source>
</evidence>
<evidence type="ECO:0000256" key="2">
    <source>
        <dbReference type="ARBA" id="ARBA00010679"/>
    </source>
</evidence>
<dbReference type="Pfam" id="PF07934">
    <property type="entry name" value="OGG_N"/>
    <property type="match status" value="1"/>
</dbReference>
<keyword evidence="10" id="KW-0326">Glycosidase</keyword>
<evidence type="ECO:0000256" key="4">
    <source>
        <dbReference type="ARBA" id="ARBA00022763"/>
    </source>
</evidence>
<evidence type="ECO:0000256" key="11">
    <source>
        <dbReference type="ARBA" id="ARBA00044632"/>
    </source>
</evidence>
<keyword evidence="8" id="KW-0539">Nucleus</keyword>
<dbReference type="InterPro" id="IPR023170">
    <property type="entry name" value="HhH_base_excis_C"/>
</dbReference>
<evidence type="ECO:0000256" key="6">
    <source>
        <dbReference type="ARBA" id="ARBA00023204"/>
    </source>
</evidence>
<evidence type="ECO:0000256" key="8">
    <source>
        <dbReference type="ARBA" id="ARBA00023242"/>
    </source>
</evidence>
<gene>
    <name evidence="14" type="ORF">B0T19DRAFT_25526</name>
</gene>
<feature type="region of interest" description="Disordered" evidence="12">
    <location>
        <begin position="78"/>
        <end position="98"/>
    </location>
</feature>
<dbReference type="Gene3D" id="3.30.310.40">
    <property type="match status" value="1"/>
</dbReference>
<dbReference type="FunFam" id="1.10.1670.10:FF:000005">
    <property type="entry name" value="N-glycosylase/DNA lyase OGG1"/>
    <property type="match status" value="1"/>
</dbReference>
<feature type="region of interest" description="Disordered" evidence="12">
    <location>
        <begin position="239"/>
        <end position="262"/>
    </location>
</feature>
<dbReference type="Proteomes" id="UP001286456">
    <property type="component" value="Unassembled WGS sequence"/>
</dbReference>
<dbReference type="InterPro" id="IPR003265">
    <property type="entry name" value="HhH-GPD_domain"/>
</dbReference>
<reference evidence="14" key="1">
    <citation type="journal article" date="2023" name="Mol. Phylogenet. Evol.">
        <title>Genome-scale phylogeny and comparative genomics of the fungal order Sordariales.</title>
        <authorList>
            <person name="Hensen N."/>
            <person name="Bonometti L."/>
            <person name="Westerberg I."/>
            <person name="Brannstrom I.O."/>
            <person name="Guillou S."/>
            <person name="Cros-Aarteil S."/>
            <person name="Calhoun S."/>
            <person name="Haridas S."/>
            <person name="Kuo A."/>
            <person name="Mondo S."/>
            <person name="Pangilinan J."/>
            <person name="Riley R."/>
            <person name="LaButti K."/>
            <person name="Andreopoulos B."/>
            <person name="Lipzen A."/>
            <person name="Chen C."/>
            <person name="Yan M."/>
            <person name="Daum C."/>
            <person name="Ng V."/>
            <person name="Clum A."/>
            <person name="Steindorff A."/>
            <person name="Ohm R.A."/>
            <person name="Martin F."/>
            <person name="Silar P."/>
            <person name="Natvig D.O."/>
            <person name="Lalanne C."/>
            <person name="Gautier V."/>
            <person name="Ament-Velasquez S.L."/>
            <person name="Kruys A."/>
            <person name="Hutchinson M.I."/>
            <person name="Powell A.J."/>
            <person name="Barry K."/>
            <person name="Miller A.N."/>
            <person name="Grigoriev I.V."/>
            <person name="Debuchy R."/>
            <person name="Gladieux P."/>
            <person name="Hiltunen Thoren M."/>
            <person name="Johannesson H."/>
        </authorList>
    </citation>
    <scope>NUCLEOTIDE SEQUENCE</scope>
    <source>
        <strain evidence="14">SMH4131-1</strain>
    </source>
</reference>
<dbReference type="GO" id="GO:0006285">
    <property type="term" value="P:base-excision repair, AP site formation"/>
    <property type="evidence" value="ECO:0007669"/>
    <property type="project" value="UniProtKB-ARBA"/>
</dbReference>
<dbReference type="EC" id="4.2.99.18" evidence="3"/>
<dbReference type="InterPro" id="IPR011257">
    <property type="entry name" value="DNA_glycosylase"/>
</dbReference>
<sequence>MGTQKRITTTGWQKLPLSLAELCIDTTLRCGQSFRWRQINDEWHCVLQGRIVSLRQDPSHLFYRATWPKPASAVLPSASPTPSLSIPPSACSPRTVNSEDNGDTASLLHNYFALSHSLSALYKQWATTDANFAQRAPSFTGIRILNQDAWEALVAFICSSNNNISRISQMVQKLCTHYGPYIGTVEGEPFHDFPRPDALASSGVEAHLRELGFGYRAKYIADTARIVAKERPADWLRALRNPDSPTLDAPRATTPGETAAGNAAEPAAYRAAHEALLELAGVGPKVADCVCLMGLGWGEAVPVDTHVWQIAQRDYQFGKGGKTKTLTKAMYDAVGDHFRLIHGPKAGWAQSVLFTANLKSFAEQASVKKAEVLVKVEESQESVSLSTVTGKRKRKIVAKEKAVKVEVEDDQCTEVKNLVRRTTRKTMVTTRSAPKVEEEGSQAAELKSVGTRSKRRKTQA</sequence>
<name>A0AAE0J300_9PEZI</name>
<organism evidence="14 15">
    <name type="scientific">Cercophora scortea</name>
    <dbReference type="NCBI Taxonomy" id="314031"/>
    <lineage>
        <taxon>Eukaryota</taxon>
        <taxon>Fungi</taxon>
        <taxon>Dikarya</taxon>
        <taxon>Ascomycota</taxon>
        <taxon>Pezizomycotina</taxon>
        <taxon>Sordariomycetes</taxon>
        <taxon>Sordariomycetidae</taxon>
        <taxon>Sordariales</taxon>
        <taxon>Lasiosphaeriaceae</taxon>
        <taxon>Cercophora</taxon>
    </lineage>
</organism>
<evidence type="ECO:0000256" key="7">
    <source>
        <dbReference type="ARBA" id="ARBA00023239"/>
    </source>
</evidence>
<keyword evidence="9" id="KW-0511">Multifunctional enzyme</keyword>
<feature type="region of interest" description="Disordered" evidence="12">
    <location>
        <begin position="425"/>
        <end position="460"/>
    </location>
</feature>
<dbReference type="Gene3D" id="1.10.340.30">
    <property type="entry name" value="Hypothetical protein, domain 2"/>
    <property type="match status" value="1"/>
</dbReference>
<evidence type="ECO:0000256" key="12">
    <source>
        <dbReference type="SAM" id="MobiDB-lite"/>
    </source>
</evidence>
<dbReference type="SMART" id="SM00478">
    <property type="entry name" value="ENDO3c"/>
    <property type="match status" value="1"/>
</dbReference>
<protein>
    <recommendedName>
        <fullName evidence="3">DNA-(apurinic or apyrimidinic site) lyase</fullName>
        <ecNumber evidence="3">4.2.99.18</ecNumber>
    </recommendedName>
</protein>
<feature type="compositionally biased region" description="Low complexity" evidence="12">
    <location>
        <begin position="252"/>
        <end position="262"/>
    </location>
</feature>
<accession>A0AAE0J300</accession>
<evidence type="ECO:0000313" key="14">
    <source>
        <dbReference type="EMBL" id="KAK3336007.1"/>
    </source>
</evidence>
<dbReference type="GO" id="GO:0034039">
    <property type="term" value="F:8-oxo-7,8-dihydroguanine DNA N-glycosylase activity"/>
    <property type="evidence" value="ECO:0007669"/>
    <property type="project" value="TreeGrafter"/>
</dbReference>
<dbReference type="GO" id="GO:0003684">
    <property type="term" value="F:damaged DNA binding"/>
    <property type="evidence" value="ECO:0007669"/>
    <property type="project" value="InterPro"/>
</dbReference>
<feature type="domain" description="HhH-GPD" evidence="13">
    <location>
        <begin position="158"/>
        <end position="351"/>
    </location>
</feature>
<dbReference type="PANTHER" id="PTHR10242:SF2">
    <property type="entry name" value="N-GLYCOSYLASE_DNA LYASE"/>
    <property type="match status" value="1"/>
</dbReference>
<evidence type="ECO:0000259" key="13">
    <source>
        <dbReference type="SMART" id="SM00478"/>
    </source>
</evidence>
<evidence type="ECO:0000313" key="15">
    <source>
        <dbReference type="Proteomes" id="UP001286456"/>
    </source>
</evidence>
<evidence type="ECO:0000256" key="10">
    <source>
        <dbReference type="ARBA" id="ARBA00023295"/>
    </source>
</evidence>
<keyword evidence="5" id="KW-0378">Hydrolase</keyword>
<dbReference type="EMBL" id="JAUEPO010000001">
    <property type="protein sequence ID" value="KAK3336007.1"/>
    <property type="molecule type" value="Genomic_DNA"/>
</dbReference>
<dbReference type="Gene3D" id="1.10.1670.10">
    <property type="entry name" value="Helix-hairpin-Helix base-excision DNA repair enzymes (C-terminal)"/>
    <property type="match status" value="1"/>
</dbReference>
<dbReference type="InterPro" id="IPR052054">
    <property type="entry name" value="Oxidative_DNA_repair_enzyme"/>
</dbReference>
<keyword evidence="4" id="KW-0227">DNA damage</keyword>
<dbReference type="AlphaFoldDB" id="A0AAE0J300"/>
<comment type="similarity">
    <text evidence="2">Belongs to the type-1 OGG1 family.</text>
</comment>
<dbReference type="GO" id="GO:0005634">
    <property type="term" value="C:nucleus"/>
    <property type="evidence" value="ECO:0007669"/>
    <property type="project" value="UniProtKB-SubCell"/>
</dbReference>
<dbReference type="GO" id="GO:0140078">
    <property type="term" value="F:class I DNA-(apurinic or apyrimidinic site) endonuclease activity"/>
    <property type="evidence" value="ECO:0007669"/>
    <property type="project" value="UniProtKB-EC"/>
</dbReference>
<dbReference type="Pfam" id="PF00730">
    <property type="entry name" value="HhH-GPD"/>
    <property type="match status" value="1"/>
</dbReference>
<evidence type="ECO:0000256" key="1">
    <source>
        <dbReference type="ARBA" id="ARBA00004123"/>
    </source>
</evidence>
<comment type="caution">
    <text evidence="14">The sequence shown here is derived from an EMBL/GenBank/DDBJ whole genome shotgun (WGS) entry which is preliminary data.</text>
</comment>
<dbReference type="InterPro" id="IPR012904">
    <property type="entry name" value="OGG_N"/>
</dbReference>
<comment type="subcellular location">
    <subcellularLocation>
        <location evidence="1">Nucleus</location>
    </subcellularLocation>
</comment>